<dbReference type="GO" id="GO:0016491">
    <property type="term" value="F:oxidoreductase activity"/>
    <property type="evidence" value="ECO:0007669"/>
    <property type="project" value="UniProtKB-KW"/>
</dbReference>
<keyword evidence="2 3" id="KW-0560">Oxidoreductase</keyword>
<dbReference type="EC" id="1.1.1.-" evidence="3"/>
<evidence type="ECO:0000313" key="4">
    <source>
        <dbReference type="Proteomes" id="UP001596514"/>
    </source>
</evidence>
<comment type="caution">
    <text evidence="3">The sequence shown here is derived from an EMBL/GenBank/DDBJ whole genome shotgun (WGS) entry which is preliminary data.</text>
</comment>
<proteinExistence type="inferred from homology"/>
<dbReference type="EMBL" id="JBHTEE010000001">
    <property type="protein sequence ID" value="MFC7604348.1"/>
    <property type="molecule type" value="Genomic_DNA"/>
</dbReference>
<evidence type="ECO:0000256" key="2">
    <source>
        <dbReference type="ARBA" id="ARBA00023002"/>
    </source>
</evidence>
<comment type="similarity">
    <text evidence="1">Belongs to the short-chain dehydrogenases/reductases (SDR) family.</text>
</comment>
<dbReference type="PANTHER" id="PTHR24321:SF15">
    <property type="entry name" value="OXIDOREDUCTASE UCPA"/>
    <property type="match status" value="1"/>
</dbReference>
<dbReference type="CDD" id="cd05233">
    <property type="entry name" value="SDR_c"/>
    <property type="match status" value="1"/>
</dbReference>
<evidence type="ECO:0000313" key="3">
    <source>
        <dbReference type="EMBL" id="MFC7604348.1"/>
    </source>
</evidence>
<reference evidence="4" key="1">
    <citation type="journal article" date="2019" name="Int. J. Syst. Evol. Microbiol.">
        <title>The Global Catalogue of Microorganisms (GCM) 10K type strain sequencing project: providing services to taxonomists for standard genome sequencing and annotation.</title>
        <authorList>
            <consortium name="The Broad Institute Genomics Platform"/>
            <consortium name="The Broad Institute Genome Sequencing Center for Infectious Disease"/>
            <person name="Wu L."/>
            <person name="Ma J."/>
        </authorList>
    </citation>
    <scope>NUCLEOTIDE SEQUENCE [LARGE SCALE GENOMIC DNA]</scope>
    <source>
        <strain evidence="4">JCM 10083</strain>
    </source>
</reference>
<dbReference type="PRINTS" id="PR00081">
    <property type="entry name" value="GDHRDH"/>
</dbReference>
<dbReference type="PANTHER" id="PTHR24321">
    <property type="entry name" value="DEHYDROGENASES, SHORT CHAIN"/>
    <property type="match status" value="1"/>
</dbReference>
<dbReference type="InterPro" id="IPR002347">
    <property type="entry name" value="SDR_fam"/>
</dbReference>
<dbReference type="Pfam" id="PF13561">
    <property type="entry name" value="adh_short_C2"/>
    <property type="match status" value="1"/>
</dbReference>
<accession>A0ABW2T8A6</accession>
<name>A0ABW2T8A6_9ACTN</name>
<sequence length="271" mass="28159">MTDRLEGYAAIITGAGQTPGQMIGNGRATALVFAREGAKLVLIDRDLDSMLVTAGLVEEQGGTAVTVQGDVSVADDWSTAVATCVESFGRLDVVHHNVGVAIGDGSATSVEPDDWARTMMINSGSILLMARAVLPVMRAAERGVITNISSIAAIAGNPSPGNPPITYKMSKAAMNAATQQLALENARYGIRVNAIMPGLIDTPLGVDLGAAAYGLDREEYAARRHQRVPLKGGMGTAWDIANAALFLASEEARFITGVLLPVDGGQSARIG</sequence>
<organism evidence="3 4">
    <name type="scientific">Streptosporangium amethystogenes subsp. fukuiense</name>
    <dbReference type="NCBI Taxonomy" id="698418"/>
    <lineage>
        <taxon>Bacteria</taxon>
        <taxon>Bacillati</taxon>
        <taxon>Actinomycetota</taxon>
        <taxon>Actinomycetes</taxon>
        <taxon>Streptosporangiales</taxon>
        <taxon>Streptosporangiaceae</taxon>
        <taxon>Streptosporangium</taxon>
    </lineage>
</organism>
<dbReference type="InterPro" id="IPR036291">
    <property type="entry name" value="NAD(P)-bd_dom_sf"/>
</dbReference>
<dbReference type="Proteomes" id="UP001596514">
    <property type="component" value="Unassembled WGS sequence"/>
</dbReference>
<evidence type="ECO:0000256" key="1">
    <source>
        <dbReference type="ARBA" id="ARBA00006484"/>
    </source>
</evidence>
<dbReference type="SUPFAM" id="SSF51735">
    <property type="entry name" value="NAD(P)-binding Rossmann-fold domains"/>
    <property type="match status" value="1"/>
</dbReference>
<dbReference type="RefSeq" id="WP_343961492.1">
    <property type="nucleotide sequence ID" value="NZ_BAAAGK010000005.1"/>
</dbReference>
<keyword evidence="4" id="KW-1185">Reference proteome</keyword>
<dbReference type="PRINTS" id="PR00080">
    <property type="entry name" value="SDRFAMILY"/>
</dbReference>
<dbReference type="Gene3D" id="3.40.50.720">
    <property type="entry name" value="NAD(P)-binding Rossmann-like Domain"/>
    <property type="match status" value="1"/>
</dbReference>
<gene>
    <name evidence="3" type="ORF">ACFQVD_29970</name>
</gene>
<protein>
    <submittedName>
        <fullName evidence="3">SDR family NAD(P)-dependent oxidoreductase</fullName>
        <ecNumber evidence="3">1.1.1.-</ecNumber>
    </submittedName>
</protein>